<protein>
    <recommendedName>
        <fullName evidence="1">Guanylate-binding protein N-terminal domain-containing protein</fullName>
    </recommendedName>
</protein>
<dbReference type="Pfam" id="PF02263">
    <property type="entry name" value="GBP"/>
    <property type="match status" value="1"/>
</dbReference>
<dbReference type="STRING" id="543379.A0A232EDT6"/>
<dbReference type="GO" id="GO:0003924">
    <property type="term" value="F:GTPase activity"/>
    <property type="evidence" value="ECO:0007669"/>
    <property type="project" value="InterPro"/>
</dbReference>
<dbReference type="GO" id="GO:0005525">
    <property type="term" value="F:GTP binding"/>
    <property type="evidence" value="ECO:0007669"/>
    <property type="project" value="InterPro"/>
</dbReference>
<name>A0A232EDT6_9HYME</name>
<feature type="domain" description="Guanylate-binding protein N-terminal" evidence="1">
    <location>
        <begin position="5"/>
        <end position="54"/>
    </location>
</feature>
<dbReference type="InterPro" id="IPR015894">
    <property type="entry name" value="Guanylate-bd_N"/>
</dbReference>
<proteinExistence type="predicted"/>
<dbReference type="Proteomes" id="UP000215335">
    <property type="component" value="Unassembled WGS sequence"/>
</dbReference>
<evidence type="ECO:0000313" key="2">
    <source>
        <dbReference type="EMBL" id="OXU16526.1"/>
    </source>
</evidence>
<comment type="caution">
    <text evidence="2">The sequence shown here is derived from an EMBL/GenBank/DDBJ whole genome shotgun (WGS) entry which is preliminary data.</text>
</comment>
<evidence type="ECO:0000259" key="1">
    <source>
        <dbReference type="Pfam" id="PF02263"/>
    </source>
</evidence>
<dbReference type="InterPro" id="IPR027417">
    <property type="entry name" value="P-loop_NTPase"/>
</dbReference>
<keyword evidence="3" id="KW-1185">Reference proteome</keyword>
<evidence type="ECO:0000313" key="3">
    <source>
        <dbReference type="Proteomes" id="UP000215335"/>
    </source>
</evidence>
<organism evidence="2 3">
    <name type="scientific">Trichomalopsis sarcophagae</name>
    <dbReference type="NCBI Taxonomy" id="543379"/>
    <lineage>
        <taxon>Eukaryota</taxon>
        <taxon>Metazoa</taxon>
        <taxon>Ecdysozoa</taxon>
        <taxon>Arthropoda</taxon>
        <taxon>Hexapoda</taxon>
        <taxon>Insecta</taxon>
        <taxon>Pterygota</taxon>
        <taxon>Neoptera</taxon>
        <taxon>Endopterygota</taxon>
        <taxon>Hymenoptera</taxon>
        <taxon>Apocrita</taxon>
        <taxon>Proctotrupomorpha</taxon>
        <taxon>Chalcidoidea</taxon>
        <taxon>Pteromalidae</taxon>
        <taxon>Pteromalinae</taxon>
        <taxon>Trichomalopsis</taxon>
    </lineage>
</organism>
<sequence length="118" mass="13551">MQYPELQSLRKHIASCFSNISCFLVPHPGLRIATNPNFDGRLSNIENEFKSVMGIIYIRLVAFGIHMRHSKIFDLKNRCEPNYFLLNYLLLFLGGAEFKTRKEAAWAITNATRGEKAD</sequence>
<gene>
    <name evidence="2" type="ORF">TSAR_015229</name>
</gene>
<dbReference type="Gene3D" id="3.40.50.300">
    <property type="entry name" value="P-loop containing nucleotide triphosphate hydrolases"/>
    <property type="match status" value="1"/>
</dbReference>
<dbReference type="AlphaFoldDB" id="A0A232EDT6"/>
<reference evidence="2 3" key="1">
    <citation type="journal article" date="2017" name="Curr. Biol.">
        <title>The Evolution of Venom by Co-option of Single-Copy Genes.</title>
        <authorList>
            <person name="Martinson E.O."/>
            <person name="Mrinalini"/>
            <person name="Kelkar Y.D."/>
            <person name="Chang C.H."/>
            <person name="Werren J.H."/>
        </authorList>
    </citation>
    <scope>NUCLEOTIDE SEQUENCE [LARGE SCALE GENOMIC DNA]</scope>
    <source>
        <strain evidence="2 3">Alberta</strain>
        <tissue evidence="2">Whole body</tissue>
    </source>
</reference>
<dbReference type="EMBL" id="NNAY01005885">
    <property type="protein sequence ID" value="OXU16526.1"/>
    <property type="molecule type" value="Genomic_DNA"/>
</dbReference>
<dbReference type="OrthoDB" id="7788754at2759"/>
<accession>A0A232EDT6</accession>